<dbReference type="EMBL" id="JAIVGD010000002">
    <property type="protein sequence ID" value="KAH0778609.1"/>
    <property type="molecule type" value="Genomic_DNA"/>
</dbReference>
<keyword evidence="2" id="KW-1185">Reference proteome</keyword>
<evidence type="ECO:0000313" key="2">
    <source>
        <dbReference type="Proteomes" id="UP000826656"/>
    </source>
</evidence>
<reference evidence="1 2" key="1">
    <citation type="journal article" date="2021" name="bioRxiv">
        <title>Chromosome-scale and haplotype-resolved genome assembly of a tetraploid potato cultivar.</title>
        <authorList>
            <person name="Sun H."/>
            <person name="Jiao W.-B."/>
            <person name="Krause K."/>
            <person name="Campoy J.A."/>
            <person name="Goel M."/>
            <person name="Folz-Donahue K."/>
            <person name="Kukat C."/>
            <person name="Huettel B."/>
            <person name="Schneeberger K."/>
        </authorList>
    </citation>
    <scope>NUCLEOTIDE SEQUENCE [LARGE SCALE GENOMIC DNA]</scope>
    <source>
        <strain evidence="1">SolTubOtavaFocal</strain>
        <tissue evidence="1">Leaves</tissue>
    </source>
</reference>
<sequence>MEAAPVKVEVARPSSVAARDLLCCCDGGAGRGWWGAGRGWWVAGRGWVGVGSKTSLRF</sequence>
<protein>
    <submittedName>
        <fullName evidence="1">Uncharacterized protein</fullName>
    </submittedName>
</protein>
<organism evidence="1 2">
    <name type="scientific">Solanum tuberosum</name>
    <name type="common">Potato</name>
    <dbReference type="NCBI Taxonomy" id="4113"/>
    <lineage>
        <taxon>Eukaryota</taxon>
        <taxon>Viridiplantae</taxon>
        <taxon>Streptophyta</taxon>
        <taxon>Embryophyta</taxon>
        <taxon>Tracheophyta</taxon>
        <taxon>Spermatophyta</taxon>
        <taxon>Magnoliopsida</taxon>
        <taxon>eudicotyledons</taxon>
        <taxon>Gunneridae</taxon>
        <taxon>Pentapetalae</taxon>
        <taxon>asterids</taxon>
        <taxon>lamiids</taxon>
        <taxon>Solanales</taxon>
        <taxon>Solanaceae</taxon>
        <taxon>Solanoideae</taxon>
        <taxon>Solaneae</taxon>
        <taxon>Solanum</taxon>
    </lineage>
</organism>
<evidence type="ECO:0000313" key="1">
    <source>
        <dbReference type="EMBL" id="KAH0778609.1"/>
    </source>
</evidence>
<comment type="caution">
    <text evidence="1">The sequence shown here is derived from an EMBL/GenBank/DDBJ whole genome shotgun (WGS) entry which is preliminary data.</text>
</comment>
<name>A0ABQ7WCY5_SOLTU</name>
<gene>
    <name evidence="1" type="ORF">KY290_005036</name>
</gene>
<proteinExistence type="predicted"/>
<dbReference type="Proteomes" id="UP000826656">
    <property type="component" value="Unassembled WGS sequence"/>
</dbReference>
<accession>A0ABQ7WCY5</accession>